<dbReference type="PANTHER" id="PTHR43201">
    <property type="entry name" value="ACYL-COA SYNTHETASE"/>
    <property type="match status" value="1"/>
</dbReference>
<dbReference type="Pfam" id="PF00501">
    <property type="entry name" value="AMP-binding"/>
    <property type="match status" value="1"/>
</dbReference>
<protein>
    <submittedName>
        <fullName evidence="5">Fatty-acyl-CoA synthase</fullName>
    </submittedName>
</protein>
<dbReference type="FunFam" id="3.40.50.12780:FF:000003">
    <property type="entry name" value="Long-chain-fatty-acid--CoA ligase FadD"/>
    <property type="match status" value="1"/>
</dbReference>
<comment type="caution">
    <text evidence="5">The sequence shown here is derived from an EMBL/GenBank/DDBJ whole genome shotgun (WGS) entry which is preliminary data.</text>
</comment>
<dbReference type="Proteomes" id="UP000295560">
    <property type="component" value="Unassembled WGS sequence"/>
</dbReference>
<dbReference type="PANTHER" id="PTHR43201:SF5">
    <property type="entry name" value="MEDIUM-CHAIN ACYL-COA LIGASE ACSF2, MITOCHONDRIAL"/>
    <property type="match status" value="1"/>
</dbReference>
<evidence type="ECO:0000313" key="6">
    <source>
        <dbReference type="Proteomes" id="UP000295560"/>
    </source>
</evidence>
<dbReference type="Gene3D" id="3.40.50.12780">
    <property type="entry name" value="N-terminal domain of ligase-like"/>
    <property type="match status" value="1"/>
</dbReference>
<evidence type="ECO:0000313" key="5">
    <source>
        <dbReference type="EMBL" id="TCK27572.1"/>
    </source>
</evidence>
<sequence>MPSYASGVSDVPLLGDTIGDNFDRTVAAVPDRDALVEVPTGRRWTYAQLRSDVDALALGLLDTGVAKGDRVGIWAPNMAEWTLLQYASAKLGAILVNINPSYRTHELEFVLNQAGVSVLVSAREFKTSNYEQMIADVRGKCPDLRSVVLIGSDEWNGLLDAGRAGDPAVLAERQASLTTDDPINIQYTSGTTGFPKGATLSHHNILNNGYFLGRILGYTSDDRVCIPVPFYHCFGMVMGNLGCTSNGSTMVIPAQGFDPEATLRAVAQERCTSLYGVPTMFIAELNAPTFADHDVSSLRTGIMAGSPCPVEVMKQVVDRMGMAEVTIAYGMTETSPVSTQTRRDDSLELRVSTVGRVLPHLEVKIVDPETGLTVPRGEPGELCTRGYSVMLGYWNEPDKTAEAIDPARWMHTGDLGVMDDDGYVNITGRIKDMVIRGGENVYPREIEEFLHTHPDILDAQVVGVPDVKYGEELCAWVIQREGSTPLDADAVREFATGKLAHYKIPRYVMVVDEFPMTVTGKVRKVEMRATSVDRLGLGDASSAGKAQETST</sequence>
<feature type="domain" description="AMP-dependent synthetase/ligase" evidence="3">
    <location>
        <begin position="22"/>
        <end position="394"/>
    </location>
</feature>
<dbReference type="InterPro" id="IPR042099">
    <property type="entry name" value="ANL_N_sf"/>
</dbReference>
<name>A0A4R1IB00_PSEEN</name>
<gene>
    <name evidence="5" type="ORF">EV378_3444</name>
</gene>
<dbReference type="InterPro" id="IPR045851">
    <property type="entry name" value="AMP-bd_C_sf"/>
</dbReference>
<dbReference type="InterPro" id="IPR000873">
    <property type="entry name" value="AMP-dep_synth/lig_dom"/>
</dbReference>
<dbReference type="GO" id="GO:0006631">
    <property type="term" value="P:fatty acid metabolic process"/>
    <property type="evidence" value="ECO:0007669"/>
    <property type="project" value="TreeGrafter"/>
</dbReference>
<dbReference type="FunFam" id="3.30.300.30:FF:000008">
    <property type="entry name" value="2,3-dihydroxybenzoate-AMP ligase"/>
    <property type="match status" value="1"/>
</dbReference>
<dbReference type="Pfam" id="PF13193">
    <property type="entry name" value="AMP-binding_C"/>
    <property type="match status" value="1"/>
</dbReference>
<reference evidence="5 6" key="1">
    <citation type="submission" date="2019-03" db="EMBL/GenBank/DDBJ databases">
        <title>Sequencing the genomes of 1000 actinobacteria strains.</title>
        <authorList>
            <person name="Klenk H.-P."/>
        </authorList>
    </citation>
    <scope>NUCLEOTIDE SEQUENCE [LARGE SCALE GENOMIC DNA]</scope>
    <source>
        <strain evidence="5 6">DSM 44969</strain>
    </source>
</reference>
<dbReference type="AlphaFoldDB" id="A0A4R1IB00"/>
<dbReference type="EMBL" id="SMFZ01000001">
    <property type="protein sequence ID" value="TCK27572.1"/>
    <property type="molecule type" value="Genomic_DNA"/>
</dbReference>
<dbReference type="SUPFAM" id="SSF56801">
    <property type="entry name" value="Acetyl-CoA synthetase-like"/>
    <property type="match status" value="1"/>
</dbReference>
<dbReference type="CDD" id="cd05917">
    <property type="entry name" value="FACL_like_2"/>
    <property type="match status" value="1"/>
</dbReference>
<dbReference type="GO" id="GO:0031956">
    <property type="term" value="F:medium-chain fatty acid-CoA ligase activity"/>
    <property type="evidence" value="ECO:0007669"/>
    <property type="project" value="TreeGrafter"/>
</dbReference>
<organism evidence="5 6">
    <name type="scientific">Pseudonocardia endophytica</name>
    <dbReference type="NCBI Taxonomy" id="401976"/>
    <lineage>
        <taxon>Bacteria</taxon>
        <taxon>Bacillati</taxon>
        <taxon>Actinomycetota</taxon>
        <taxon>Actinomycetes</taxon>
        <taxon>Pseudonocardiales</taxon>
        <taxon>Pseudonocardiaceae</taxon>
        <taxon>Pseudonocardia</taxon>
    </lineage>
</organism>
<evidence type="ECO:0000259" key="3">
    <source>
        <dbReference type="Pfam" id="PF00501"/>
    </source>
</evidence>
<dbReference type="PROSITE" id="PS00455">
    <property type="entry name" value="AMP_BINDING"/>
    <property type="match status" value="1"/>
</dbReference>
<evidence type="ECO:0000259" key="4">
    <source>
        <dbReference type="Pfam" id="PF13193"/>
    </source>
</evidence>
<dbReference type="InterPro" id="IPR025110">
    <property type="entry name" value="AMP-bd_C"/>
</dbReference>
<accession>A0A4R1IB00</accession>
<dbReference type="OrthoDB" id="9803968at2"/>
<proteinExistence type="inferred from homology"/>
<dbReference type="InterPro" id="IPR020845">
    <property type="entry name" value="AMP-binding_CS"/>
</dbReference>
<feature type="domain" description="AMP-binding enzyme C-terminal" evidence="4">
    <location>
        <begin position="445"/>
        <end position="521"/>
    </location>
</feature>
<comment type="similarity">
    <text evidence="1">Belongs to the ATP-dependent AMP-binding enzyme family.</text>
</comment>
<dbReference type="RefSeq" id="WP_132428037.1">
    <property type="nucleotide sequence ID" value="NZ_SMFZ01000001.1"/>
</dbReference>
<evidence type="ECO:0000256" key="2">
    <source>
        <dbReference type="ARBA" id="ARBA00022598"/>
    </source>
</evidence>
<keyword evidence="2" id="KW-0436">Ligase</keyword>
<evidence type="ECO:0000256" key="1">
    <source>
        <dbReference type="ARBA" id="ARBA00006432"/>
    </source>
</evidence>
<keyword evidence="6" id="KW-1185">Reference proteome</keyword>
<dbReference type="Gene3D" id="3.30.300.30">
    <property type="match status" value="1"/>
</dbReference>